<gene>
    <name evidence="2" type="ORF">Sangu_1453800</name>
</gene>
<organism evidence="2">
    <name type="scientific">Sesamum angustifolium</name>
    <dbReference type="NCBI Taxonomy" id="2727405"/>
    <lineage>
        <taxon>Eukaryota</taxon>
        <taxon>Viridiplantae</taxon>
        <taxon>Streptophyta</taxon>
        <taxon>Embryophyta</taxon>
        <taxon>Tracheophyta</taxon>
        <taxon>Spermatophyta</taxon>
        <taxon>Magnoliopsida</taxon>
        <taxon>eudicotyledons</taxon>
        <taxon>Gunneridae</taxon>
        <taxon>Pentapetalae</taxon>
        <taxon>asterids</taxon>
        <taxon>lamiids</taxon>
        <taxon>Lamiales</taxon>
        <taxon>Pedaliaceae</taxon>
        <taxon>Sesamum</taxon>
    </lineage>
</organism>
<accession>A0AAW2N5U3</accession>
<proteinExistence type="predicted"/>
<name>A0AAW2N5U3_9LAMI</name>
<comment type="caution">
    <text evidence="2">The sequence shown here is derived from an EMBL/GenBank/DDBJ whole genome shotgun (WGS) entry which is preliminary data.</text>
</comment>
<evidence type="ECO:0000313" key="2">
    <source>
        <dbReference type="EMBL" id="KAL0339317.1"/>
    </source>
</evidence>
<evidence type="ECO:0000256" key="1">
    <source>
        <dbReference type="SAM" id="MobiDB-lite"/>
    </source>
</evidence>
<sequence>MNMCHYCSIVLGMQGMRKGIGAQNEGVGVEEGIEEGAVGENESVGLKKGLRMKGLPGVEEGAEGENESVGVENEAAGTEAVEGEEVGDVTGVFWGDYVDWGEVQGEFQTEGGKLGG</sequence>
<feature type="compositionally biased region" description="Low complexity" evidence="1">
    <location>
        <begin position="67"/>
        <end position="80"/>
    </location>
</feature>
<dbReference type="EMBL" id="JACGWK010000008">
    <property type="protein sequence ID" value="KAL0339317.1"/>
    <property type="molecule type" value="Genomic_DNA"/>
</dbReference>
<dbReference type="AlphaFoldDB" id="A0AAW2N5U3"/>
<reference evidence="2" key="1">
    <citation type="submission" date="2020-06" db="EMBL/GenBank/DDBJ databases">
        <authorList>
            <person name="Li T."/>
            <person name="Hu X."/>
            <person name="Zhang T."/>
            <person name="Song X."/>
            <person name="Zhang H."/>
            <person name="Dai N."/>
            <person name="Sheng W."/>
            <person name="Hou X."/>
            <person name="Wei L."/>
        </authorList>
    </citation>
    <scope>NUCLEOTIDE SEQUENCE</scope>
    <source>
        <strain evidence="2">G01</strain>
        <tissue evidence="2">Leaf</tissue>
    </source>
</reference>
<reference evidence="2" key="2">
    <citation type="journal article" date="2024" name="Plant">
        <title>Genomic evolution and insights into agronomic trait innovations of Sesamum species.</title>
        <authorList>
            <person name="Miao H."/>
            <person name="Wang L."/>
            <person name="Qu L."/>
            <person name="Liu H."/>
            <person name="Sun Y."/>
            <person name="Le M."/>
            <person name="Wang Q."/>
            <person name="Wei S."/>
            <person name="Zheng Y."/>
            <person name="Lin W."/>
            <person name="Duan Y."/>
            <person name="Cao H."/>
            <person name="Xiong S."/>
            <person name="Wang X."/>
            <person name="Wei L."/>
            <person name="Li C."/>
            <person name="Ma Q."/>
            <person name="Ju M."/>
            <person name="Zhao R."/>
            <person name="Li G."/>
            <person name="Mu C."/>
            <person name="Tian Q."/>
            <person name="Mei H."/>
            <person name="Zhang T."/>
            <person name="Gao T."/>
            <person name="Zhang H."/>
        </authorList>
    </citation>
    <scope>NUCLEOTIDE SEQUENCE</scope>
    <source>
        <strain evidence="2">G01</strain>
    </source>
</reference>
<protein>
    <submittedName>
        <fullName evidence="2">Uncharacterized protein</fullName>
    </submittedName>
</protein>
<feature type="region of interest" description="Disordered" evidence="1">
    <location>
        <begin position="55"/>
        <end position="85"/>
    </location>
</feature>